<protein>
    <submittedName>
        <fullName evidence="1">Uncharacterized protein</fullName>
    </submittedName>
</protein>
<dbReference type="EMBL" id="AMCI01007223">
    <property type="protein sequence ID" value="EJW92987.1"/>
    <property type="molecule type" value="Genomic_DNA"/>
</dbReference>
<sequence>MDVLRDVPLDVLDSAVILVVKFALLDVKVALVAADKAALEIVLLDVNQIAVLGVLVAAVDALVDAGQDVQVIAKEGAHLAVVLDVLVVQDVLDAGQDVQVVVEEV</sequence>
<reference evidence="1" key="1">
    <citation type="journal article" date="2012" name="PLoS ONE">
        <title>Gene sets for utilization of primary and secondary nutrition supplies in the distal gut of endangered iberian lynx.</title>
        <authorList>
            <person name="Alcaide M."/>
            <person name="Messina E."/>
            <person name="Richter M."/>
            <person name="Bargiela R."/>
            <person name="Peplies J."/>
            <person name="Huws S.A."/>
            <person name="Newbold C.J."/>
            <person name="Golyshin P.N."/>
            <person name="Simon M.A."/>
            <person name="Lopez G."/>
            <person name="Yakimov M.M."/>
            <person name="Ferrer M."/>
        </authorList>
    </citation>
    <scope>NUCLEOTIDE SEQUENCE</scope>
</reference>
<feature type="non-terminal residue" evidence="1">
    <location>
        <position position="105"/>
    </location>
</feature>
<gene>
    <name evidence="1" type="ORF">EVA_18906</name>
</gene>
<accession>J9FTU5</accession>
<comment type="caution">
    <text evidence="1">The sequence shown here is derived from an EMBL/GenBank/DDBJ whole genome shotgun (WGS) entry which is preliminary data.</text>
</comment>
<name>J9FTU5_9ZZZZ</name>
<proteinExistence type="predicted"/>
<evidence type="ECO:0000313" key="1">
    <source>
        <dbReference type="EMBL" id="EJW92987.1"/>
    </source>
</evidence>
<organism evidence="1">
    <name type="scientific">gut metagenome</name>
    <dbReference type="NCBI Taxonomy" id="749906"/>
    <lineage>
        <taxon>unclassified sequences</taxon>
        <taxon>metagenomes</taxon>
        <taxon>organismal metagenomes</taxon>
    </lineage>
</organism>
<dbReference type="AlphaFoldDB" id="J9FTU5"/>